<dbReference type="AlphaFoldDB" id="A0A6A6U9L1"/>
<evidence type="ECO:0000259" key="7">
    <source>
        <dbReference type="PROSITE" id="PS50048"/>
    </source>
</evidence>
<dbReference type="GO" id="GO:0008270">
    <property type="term" value="F:zinc ion binding"/>
    <property type="evidence" value="ECO:0007669"/>
    <property type="project" value="InterPro"/>
</dbReference>
<dbReference type="Gene3D" id="4.10.240.10">
    <property type="entry name" value="Zn(2)-C6 fungal-type DNA-binding domain"/>
    <property type="match status" value="1"/>
</dbReference>
<dbReference type="Pfam" id="PF00172">
    <property type="entry name" value="Zn_clus"/>
    <property type="match status" value="1"/>
</dbReference>
<accession>A0A6A6U9L1</accession>
<evidence type="ECO:0000256" key="1">
    <source>
        <dbReference type="ARBA" id="ARBA00022723"/>
    </source>
</evidence>
<evidence type="ECO:0000313" key="8">
    <source>
        <dbReference type="EMBL" id="KAF2668872.1"/>
    </source>
</evidence>
<evidence type="ECO:0000256" key="2">
    <source>
        <dbReference type="ARBA" id="ARBA00022833"/>
    </source>
</evidence>
<dbReference type="EMBL" id="MU004236">
    <property type="protein sequence ID" value="KAF2668872.1"/>
    <property type="molecule type" value="Genomic_DNA"/>
</dbReference>
<dbReference type="CDD" id="cd00067">
    <property type="entry name" value="GAL4"/>
    <property type="match status" value="1"/>
</dbReference>
<keyword evidence="5" id="KW-0804">Transcription</keyword>
<evidence type="ECO:0000256" key="4">
    <source>
        <dbReference type="ARBA" id="ARBA00023125"/>
    </source>
</evidence>
<dbReference type="Proteomes" id="UP000799302">
    <property type="component" value="Unassembled WGS sequence"/>
</dbReference>
<keyword evidence="1" id="KW-0479">Metal-binding</keyword>
<dbReference type="PANTHER" id="PTHR36206:SF12">
    <property type="entry name" value="ASPERCRYPTIN BIOSYNTHESIS CLUSTER-SPECIFIC TRANSCRIPTION REGULATOR ATNN-RELATED"/>
    <property type="match status" value="1"/>
</dbReference>
<dbReference type="InterPro" id="IPR036864">
    <property type="entry name" value="Zn2-C6_fun-type_DNA-bd_sf"/>
</dbReference>
<dbReference type="SMART" id="SM00066">
    <property type="entry name" value="GAL4"/>
    <property type="match status" value="1"/>
</dbReference>
<dbReference type="InterPro" id="IPR052360">
    <property type="entry name" value="Transcr_Regulatory_Proteins"/>
</dbReference>
<organism evidence="8 9">
    <name type="scientific">Microthyrium microscopicum</name>
    <dbReference type="NCBI Taxonomy" id="703497"/>
    <lineage>
        <taxon>Eukaryota</taxon>
        <taxon>Fungi</taxon>
        <taxon>Dikarya</taxon>
        <taxon>Ascomycota</taxon>
        <taxon>Pezizomycotina</taxon>
        <taxon>Dothideomycetes</taxon>
        <taxon>Dothideomycetes incertae sedis</taxon>
        <taxon>Microthyriales</taxon>
        <taxon>Microthyriaceae</taxon>
        <taxon>Microthyrium</taxon>
    </lineage>
</organism>
<proteinExistence type="predicted"/>
<dbReference type="PROSITE" id="PS00463">
    <property type="entry name" value="ZN2_CY6_FUNGAL_1"/>
    <property type="match status" value="1"/>
</dbReference>
<evidence type="ECO:0000256" key="5">
    <source>
        <dbReference type="ARBA" id="ARBA00023163"/>
    </source>
</evidence>
<keyword evidence="2" id="KW-0862">Zinc</keyword>
<dbReference type="PANTHER" id="PTHR36206">
    <property type="entry name" value="ASPERCRYPTIN BIOSYNTHESIS CLUSTER-SPECIFIC TRANSCRIPTION REGULATOR ATNN-RELATED"/>
    <property type="match status" value="1"/>
</dbReference>
<dbReference type="InterPro" id="IPR001138">
    <property type="entry name" value="Zn2Cys6_DnaBD"/>
</dbReference>
<dbReference type="GO" id="GO:0000981">
    <property type="term" value="F:DNA-binding transcription factor activity, RNA polymerase II-specific"/>
    <property type="evidence" value="ECO:0007669"/>
    <property type="project" value="InterPro"/>
</dbReference>
<dbReference type="OrthoDB" id="3172332at2759"/>
<evidence type="ECO:0000256" key="6">
    <source>
        <dbReference type="ARBA" id="ARBA00023242"/>
    </source>
</evidence>
<reference evidence="8" key="1">
    <citation type="journal article" date="2020" name="Stud. Mycol.">
        <title>101 Dothideomycetes genomes: a test case for predicting lifestyles and emergence of pathogens.</title>
        <authorList>
            <person name="Haridas S."/>
            <person name="Albert R."/>
            <person name="Binder M."/>
            <person name="Bloem J."/>
            <person name="Labutti K."/>
            <person name="Salamov A."/>
            <person name="Andreopoulos B."/>
            <person name="Baker S."/>
            <person name="Barry K."/>
            <person name="Bills G."/>
            <person name="Bluhm B."/>
            <person name="Cannon C."/>
            <person name="Castanera R."/>
            <person name="Culley D."/>
            <person name="Daum C."/>
            <person name="Ezra D."/>
            <person name="Gonzalez J."/>
            <person name="Henrissat B."/>
            <person name="Kuo A."/>
            <person name="Liang C."/>
            <person name="Lipzen A."/>
            <person name="Lutzoni F."/>
            <person name="Magnuson J."/>
            <person name="Mondo S."/>
            <person name="Nolan M."/>
            <person name="Ohm R."/>
            <person name="Pangilinan J."/>
            <person name="Park H.-J."/>
            <person name="Ramirez L."/>
            <person name="Alfaro M."/>
            <person name="Sun H."/>
            <person name="Tritt A."/>
            <person name="Yoshinaga Y."/>
            <person name="Zwiers L.-H."/>
            <person name="Turgeon B."/>
            <person name="Goodwin S."/>
            <person name="Spatafora J."/>
            <person name="Crous P."/>
            <person name="Grigoriev I."/>
        </authorList>
    </citation>
    <scope>NUCLEOTIDE SEQUENCE</scope>
    <source>
        <strain evidence="8">CBS 115976</strain>
    </source>
</reference>
<feature type="domain" description="Zn(2)-C6 fungal-type" evidence="7">
    <location>
        <begin position="22"/>
        <end position="50"/>
    </location>
</feature>
<name>A0A6A6U9L1_9PEZI</name>
<keyword evidence="4" id="KW-0238">DNA-binding</keyword>
<dbReference type="PROSITE" id="PS50048">
    <property type="entry name" value="ZN2_CY6_FUNGAL_2"/>
    <property type="match status" value="1"/>
</dbReference>
<protein>
    <recommendedName>
        <fullName evidence="7">Zn(2)-C6 fungal-type domain-containing protein</fullName>
    </recommendedName>
</protein>
<keyword evidence="9" id="KW-1185">Reference proteome</keyword>
<evidence type="ECO:0000256" key="3">
    <source>
        <dbReference type="ARBA" id="ARBA00023015"/>
    </source>
</evidence>
<gene>
    <name evidence="8" type="ORF">BT63DRAFT_374429</name>
</gene>
<dbReference type="GO" id="GO:0003677">
    <property type="term" value="F:DNA binding"/>
    <property type="evidence" value="ECO:0007669"/>
    <property type="project" value="UniProtKB-KW"/>
</dbReference>
<evidence type="ECO:0000313" key="9">
    <source>
        <dbReference type="Proteomes" id="UP000799302"/>
    </source>
</evidence>
<keyword evidence="6" id="KW-0539">Nucleus</keyword>
<sequence length="430" mass="47452">MIVESVVAEKPIVKSRTKVKTGCATCRVRKIKCDEKRPFCQKCVKTGRTCDGYESPFRFFTGQTISKVNSGSTKPDVGIQPIWRSVVEITLQDVDNLNRCFSTKTLFDVKLNCDDEARQILQASMTDPPIRHAVLSLRTLRADLEASGDGPASVAQPTPSQQHGLEQYSKALTGLASNLSSPNSDALKSALLCCQVLISIEQVRKNYAAMAQHIIRGLRIMHEYRARPGFEESGRLEPANPAQLPLLDAFVIKLFAAPCKFADAPETGDVAGATMSACPIPSQERSIEFRDLRKLVPNMRTELTRIAYSTLGLLDRVSQVKTEDIANQLVSEKTILLNSLESWFDDLELSQKEIGLPGPELISVCFLRLFQLILRIVLSTALNFSADLYAKLQTENDQLQALADEISDRVRAYQTCSGTSSSPAEQSAVH</sequence>
<keyword evidence="3" id="KW-0805">Transcription regulation</keyword>
<dbReference type="SUPFAM" id="SSF57701">
    <property type="entry name" value="Zn2/Cys6 DNA-binding domain"/>
    <property type="match status" value="1"/>
</dbReference>